<dbReference type="Gene3D" id="3.50.50.60">
    <property type="entry name" value="FAD/NAD(P)-binding domain"/>
    <property type="match status" value="1"/>
</dbReference>
<comment type="similarity">
    <text evidence="1">Belongs to the paxM FAD-dependent monooxygenase family.</text>
</comment>
<dbReference type="GeneID" id="18813412"/>
<sequence length="488" mass="53168">MVLPSTSPAIHPAAIRPYRNMSGKSPSVPTQASLSIDFLVVGGGIGGLACAIALRRVGHRVLVLEKAASAGSQISGGIRLPPNVSKILFHWGLEAELRKISLTSEAIQLNIYESGEILGTHFWEEEVLKETGGEYLFLHHADLQRLLHNTALSFGAKIRNNATVALVDGDDCHVTLSTGEILRADAIIGADGRSSIIQREIVGHDVYNDTPHRFVMYNTVVPGHVMRANPDLIPLYEEKHTTLFCWFGDGRAAMGFRIKGGTDDYALHFWVPPGTQEGGEDVDSWGSKVSVEEMLKQIQPCEPRLKKMVLKAAPPALIKVKALPALEDWVHDEGRLALIGEAAHPIPVGAIQAAAMAVEDGAVLAKLFSHLGSQDQISSFLYAYQDLREVRCASVVTSEQENLAFQTLPKGEMQEARDNGMRAKYAAGQSVLGGGEAADQWESLKDLFGYDAEDQADDWWVKWGILRERAKQSSIDQGLHSGMNNLAL</sequence>
<evidence type="ECO:0000256" key="4">
    <source>
        <dbReference type="ARBA" id="ARBA00023002"/>
    </source>
</evidence>
<keyword evidence="4" id="KW-0560">Oxidoreductase</keyword>
<evidence type="ECO:0000256" key="1">
    <source>
        <dbReference type="ARBA" id="ARBA00007992"/>
    </source>
</evidence>
<dbReference type="PANTHER" id="PTHR13789:SF306">
    <property type="entry name" value="HYDROXYLASE, PUTATIVE-RELATED"/>
    <property type="match status" value="1"/>
</dbReference>
<organism>
    <name type="scientific">Serpula lacrymans var. lacrymans (strain S7.9)</name>
    <name type="common">Dry rot fungus</name>
    <dbReference type="NCBI Taxonomy" id="578457"/>
    <lineage>
        <taxon>Eukaryota</taxon>
        <taxon>Fungi</taxon>
        <taxon>Dikarya</taxon>
        <taxon>Basidiomycota</taxon>
        <taxon>Agaricomycotina</taxon>
        <taxon>Agaricomycetes</taxon>
        <taxon>Agaricomycetidae</taxon>
        <taxon>Boletales</taxon>
        <taxon>Coniophorineae</taxon>
        <taxon>Serpulaceae</taxon>
        <taxon>Serpula</taxon>
    </lineage>
</organism>
<dbReference type="RefSeq" id="XP_007318950.1">
    <property type="nucleotide sequence ID" value="XM_007318888.1"/>
</dbReference>
<gene>
    <name evidence="7" type="ORF">SERLADRAFT_415842</name>
</gene>
<dbReference type="OrthoDB" id="5428495at2759"/>
<keyword evidence="3" id="KW-0274">FAD</keyword>
<keyword evidence="2" id="KW-0285">Flavoprotein</keyword>
<dbReference type="InterPro" id="IPR036188">
    <property type="entry name" value="FAD/NAD-bd_sf"/>
</dbReference>
<dbReference type="Pfam" id="PF01494">
    <property type="entry name" value="FAD_binding_3"/>
    <property type="match status" value="1"/>
</dbReference>
<dbReference type="HOGENOM" id="CLU_009665_19_3_1"/>
<protein>
    <recommendedName>
        <fullName evidence="6">FAD-binding domain-containing protein</fullName>
    </recommendedName>
</protein>
<dbReference type="EMBL" id="GL945434">
    <property type="protein sequence ID" value="EGO24931.1"/>
    <property type="molecule type" value="Genomic_DNA"/>
</dbReference>
<evidence type="ECO:0000313" key="7">
    <source>
        <dbReference type="EMBL" id="EGO24931.1"/>
    </source>
</evidence>
<dbReference type="Proteomes" id="UP000008064">
    <property type="component" value="Unassembled WGS sequence"/>
</dbReference>
<dbReference type="KEGG" id="sla:SERLADRAFT_415842"/>
<dbReference type="PRINTS" id="PR00420">
    <property type="entry name" value="RNGMNOXGNASE"/>
</dbReference>
<accession>F8NVZ7</accession>
<evidence type="ECO:0000256" key="3">
    <source>
        <dbReference type="ARBA" id="ARBA00022827"/>
    </source>
</evidence>
<dbReference type="InterPro" id="IPR002938">
    <property type="entry name" value="FAD-bd"/>
</dbReference>
<dbReference type="AlphaFoldDB" id="F8NVZ7"/>
<dbReference type="PANTHER" id="PTHR13789">
    <property type="entry name" value="MONOOXYGENASE"/>
    <property type="match status" value="1"/>
</dbReference>
<dbReference type="GO" id="GO:0004497">
    <property type="term" value="F:monooxygenase activity"/>
    <property type="evidence" value="ECO:0007669"/>
    <property type="project" value="UniProtKB-KW"/>
</dbReference>
<evidence type="ECO:0000256" key="5">
    <source>
        <dbReference type="ARBA" id="ARBA00023033"/>
    </source>
</evidence>
<reference evidence="7" key="1">
    <citation type="submission" date="2011-04" db="EMBL/GenBank/DDBJ databases">
        <title>Evolution of plant cell wall degrading machinery underlies the functional diversity of forest fungi.</title>
        <authorList>
            <consortium name="US DOE Joint Genome Institute (JGI-PGF)"/>
            <person name="Eastwood D.C."/>
            <person name="Floudas D."/>
            <person name="Binder M."/>
            <person name="Majcherczyk A."/>
            <person name="Schneider P."/>
            <person name="Aerts A."/>
            <person name="Asiegbu F.O."/>
            <person name="Baker S.E."/>
            <person name="Barry K."/>
            <person name="Bendiksby M."/>
            <person name="Blumentritt M."/>
            <person name="Coutinho P.M."/>
            <person name="Cullen D."/>
            <person name="Cullen D."/>
            <person name="Gathman A."/>
            <person name="Goodell B."/>
            <person name="Henrissat B."/>
            <person name="Ihrmark K."/>
            <person name="Kauserud H."/>
            <person name="Kohler A."/>
            <person name="LaButti K."/>
            <person name="Lapidus A."/>
            <person name="Lavin J.L."/>
            <person name="Lee Y.-H."/>
            <person name="Lindquist E."/>
            <person name="Lilly W."/>
            <person name="Lucas S."/>
            <person name="Morin E."/>
            <person name="Murat C."/>
            <person name="Oguiza J.A."/>
            <person name="Park J."/>
            <person name="Pisabarro A.G."/>
            <person name="Riley R."/>
            <person name="Rosling A."/>
            <person name="Salamov A."/>
            <person name="Schmidt O."/>
            <person name="Schmutz J."/>
            <person name="Skrede I."/>
            <person name="Stenlid J."/>
            <person name="Wiebenga A."/>
            <person name="Xie X."/>
            <person name="Kues U."/>
            <person name="Hibbett D.S."/>
            <person name="Hoffmeister D."/>
            <person name="Hogberg N."/>
            <person name="Martin F."/>
            <person name="Grigoriev I.V."/>
            <person name="Watkinson S.C."/>
        </authorList>
    </citation>
    <scope>NUCLEOTIDE SEQUENCE</scope>
    <source>
        <strain evidence="7">S7.9</strain>
    </source>
</reference>
<dbReference type="GO" id="GO:0071949">
    <property type="term" value="F:FAD binding"/>
    <property type="evidence" value="ECO:0007669"/>
    <property type="project" value="InterPro"/>
</dbReference>
<feature type="domain" description="FAD-binding" evidence="6">
    <location>
        <begin position="37"/>
        <end position="396"/>
    </location>
</feature>
<dbReference type="SUPFAM" id="SSF51905">
    <property type="entry name" value="FAD/NAD(P)-binding domain"/>
    <property type="match status" value="1"/>
</dbReference>
<proteinExistence type="inferred from homology"/>
<keyword evidence="5" id="KW-0503">Monooxygenase</keyword>
<evidence type="ECO:0000259" key="6">
    <source>
        <dbReference type="Pfam" id="PF01494"/>
    </source>
</evidence>
<evidence type="ECO:0000256" key="2">
    <source>
        <dbReference type="ARBA" id="ARBA00022630"/>
    </source>
</evidence>
<name>F8NVZ7_SERL9</name>
<dbReference type="InterPro" id="IPR050493">
    <property type="entry name" value="FAD-dep_Monooxygenase_BioMet"/>
</dbReference>